<dbReference type="PANTHER" id="PTHR24064">
    <property type="entry name" value="SOLUTE CARRIER FAMILY 22 MEMBER"/>
    <property type="match status" value="1"/>
</dbReference>
<reference evidence="7 8" key="1">
    <citation type="journal article" date="2023" name="Mol. Biol. Evol.">
        <title>Genomics of Secondarily Temperate Adaptation in the Only Non-Antarctic Icefish.</title>
        <authorList>
            <person name="Rivera-Colon A.G."/>
            <person name="Rayamajhi N."/>
            <person name="Minhas B.F."/>
            <person name="Madrigal G."/>
            <person name="Bilyk K.T."/>
            <person name="Yoon V."/>
            <person name="Hune M."/>
            <person name="Gregory S."/>
            <person name="Cheng C.H.C."/>
            <person name="Catchen J.M."/>
        </authorList>
    </citation>
    <scope>NUCLEOTIDE SEQUENCE [LARGE SCALE GENOMIC DNA]</scope>
    <source>
        <strain evidence="7">JC2023a</strain>
    </source>
</reference>
<sequence length="116" mass="12792">MTSAFCVVYTFSSELFPTVIRSTAMGCCSMAARIGSIISPFIIYLGQFNKSLPYILIGGFALCGALLCFLLPETFGKPLPETMAQMQLICRPLISHITTVVMQETQPIWLSENLFV</sequence>
<dbReference type="Pfam" id="PF00083">
    <property type="entry name" value="Sugar_tr"/>
    <property type="match status" value="1"/>
</dbReference>
<evidence type="ECO:0000256" key="1">
    <source>
        <dbReference type="ARBA" id="ARBA00004141"/>
    </source>
</evidence>
<feature type="transmembrane region" description="Helical" evidence="5">
    <location>
        <begin position="20"/>
        <end position="45"/>
    </location>
</feature>
<evidence type="ECO:0000256" key="3">
    <source>
        <dbReference type="ARBA" id="ARBA00022989"/>
    </source>
</evidence>
<dbReference type="GO" id="GO:0016020">
    <property type="term" value="C:membrane"/>
    <property type="evidence" value="ECO:0007669"/>
    <property type="project" value="UniProtKB-SubCell"/>
</dbReference>
<keyword evidence="2 5" id="KW-0812">Transmembrane</keyword>
<evidence type="ECO:0000256" key="2">
    <source>
        <dbReference type="ARBA" id="ARBA00022692"/>
    </source>
</evidence>
<dbReference type="InterPro" id="IPR005828">
    <property type="entry name" value="MFS_sugar_transport-like"/>
</dbReference>
<dbReference type="Proteomes" id="UP001335648">
    <property type="component" value="Unassembled WGS sequence"/>
</dbReference>
<dbReference type="InterPro" id="IPR036259">
    <property type="entry name" value="MFS_trans_sf"/>
</dbReference>
<comment type="caution">
    <text evidence="7">The sequence shown here is derived from an EMBL/GenBank/DDBJ whole genome shotgun (WGS) entry which is preliminary data.</text>
</comment>
<evidence type="ECO:0000256" key="5">
    <source>
        <dbReference type="SAM" id="Phobius"/>
    </source>
</evidence>
<evidence type="ECO:0000313" key="7">
    <source>
        <dbReference type="EMBL" id="KAK5887840.1"/>
    </source>
</evidence>
<dbReference type="EMBL" id="JAULUE010002058">
    <property type="protein sequence ID" value="KAK5887840.1"/>
    <property type="molecule type" value="Genomic_DNA"/>
</dbReference>
<dbReference type="AlphaFoldDB" id="A0AAN8BM25"/>
<dbReference type="Gene3D" id="1.20.1250.20">
    <property type="entry name" value="MFS general substrate transporter like domains"/>
    <property type="match status" value="1"/>
</dbReference>
<feature type="domain" description="Major facilitator superfamily (MFS) profile" evidence="6">
    <location>
        <begin position="1"/>
        <end position="76"/>
    </location>
</feature>
<gene>
    <name evidence="7" type="ORF">CesoFtcFv8_016401</name>
</gene>
<feature type="transmembrane region" description="Helical" evidence="5">
    <location>
        <begin position="52"/>
        <end position="72"/>
    </location>
</feature>
<proteinExistence type="predicted"/>
<comment type="subcellular location">
    <subcellularLocation>
        <location evidence="1">Membrane</location>
        <topology evidence="1">Multi-pass membrane protein</topology>
    </subcellularLocation>
</comment>
<name>A0AAN8BM25_9TELE</name>
<dbReference type="GO" id="GO:0022857">
    <property type="term" value="F:transmembrane transporter activity"/>
    <property type="evidence" value="ECO:0007669"/>
    <property type="project" value="InterPro"/>
</dbReference>
<dbReference type="InterPro" id="IPR020846">
    <property type="entry name" value="MFS_dom"/>
</dbReference>
<evidence type="ECO:0000313" key="8">
    <source>
        <dbReference type="Proteomes" id="UP001335648"/>
    </source>
</evidence>
<evidence type="ECO:0000259" key="6">
    <source>
        <dbReference type="PROSITE" id="PS50850"/>
    </source>
</evidence>
<keyword evidence="4 5" id="KW-0472">Membrane</keyword>
<dbReference type="PROSITE" id="PS50850">
    <property type="entry name" value="MFS"/>
    <property type="match status" value="1"/>
</dbReference>
<accession>A0AAN8BM25</accession>
<evidence type="ECO:0000256" key="4">
    <source>
        <dbReference type="ARBA" id="ARBA00023136"/>
    </source>
</evidence>
<organism evidence="7 8">
    <name type="scientific">Champsocephalus esox</name>
    <name type="common">pike icefish</name>
    <dbReference type="NCBI Taxonomy" id="159716"/>
    <lineage>
        <taxon>Eukaryota</taxon>
        <taxon>Metazoa</taxon>
        <taxon>Chordata</taxon>
        <taxon>Craniata</taxon>
        <taxon>Vertebrata</taxon>
        <taxon>Euteleostomi</taxon>
        <taxon>Actinopterygii</taxon>
        <taxon>Neopterygii</taxon>
        <taxon>Teleostei</taxon>
        <taxon>Neoteleostei</taxon>
        <taxon>Acanthomorphata</taxon>
        <taxon>Eupercaria</taxon>
        <taxon>Perciformes</taxon>
        <taxon>Notothenioidei</taxon>
        <taxon>Channichthyidae</taxon>
        <taxon>Champsocephalus</taxon>
    </lineage>
</organism>
<keyword evidence="3 5" id="KW-1133">Transmembrane helix</keyword>
<keyword evidence="8" id="KW-1185">Reference proteome</keyword>
<protein>
    <recommendedName>
        <fullName evidence="6">Major facilitator superfamily (MFS) profile domain-containing protein</fullName>
    </recommendedName>
</protein>
<dbReference type="SUPFAM" id="SSF103473">
    <property type="entry name" value="MFS general substrate transporter"/>
    <property type="match status" value="1"/>
</dbReference>